<protein>
    <submittedName>
        <fullName evidence="1">Uncharacterized protein</fullName>
    </submittedName>
</protein>
<dbReference type="Proteomes" id="UP001164539">
    <property type="component" value="Chromosome 14"/>
</dbReference>
<evidence type="ECO:0000313" key="2">
    <source>
        <dbReference type="Proteomes" id="UP001164539"/>
    </source>
</evidence>
<name>A0ACC1WQF2_MELAZ</name>
<proteinExistence type="predicted"/>
<organism evidence="1 2">
    <name type="scientific">Melia azedarach</name>
    <name type="common">Chinaberry tree</name>
    <dbReference type="NCBI Taxonomy" id="155640"/>
    <lineage>
        <taxon>Eukaryota</taxon>
        <taxon>Viridiplantae</taxon>
        <taxon>Streptophyta</taxon>
        <taxon>Embryophyta</taxon>
        <taxon>Tracheophyta</taxon>
        <taxon>Spermatophyta</taxon>
        <taxon>Magnoliopsida</taxon>
        <taxon>eudicotyledons</taxon>
        <taxon>Gunneridae</taxon>
        <taxon>Pentapetalae</taxon>
        <taxon>rosids</taxon>
        <taxon>malvids</taxon>
        <taxon>Sapindales</taxon>
        <taxon>Meliaceae</taxon>
        <taxon>Melia</taxon>
    </lineage>
</organism>
<evidence type="ECO:0000313" key="1">
    <source>
        <dbReference type="EMBL" id="KAJ4701257.1"/>
    </source>
</evidence>
<dbReference type="EMBL" id="CM051407">
    <property type="protein sequence ID" value="KAJ4701257.1"/>
    <property type="molecule type" value="Genomic_DNA"/>
</dbReference>
<keyword evidence="2" id="KW-1185">Reference proteome</keyword>
<accession>A0ACC1WQF2</accession>
<sequence length="90" mass="10030">MAMAGLGTAGPTLVEAYAMRAQYKEKMKKQREQEAIDHRTTGMVADDVRKIPSGCFFWLSKKTHSAKVSSATELDCDTKLTVNENWDCNS</sequence>
<gene>
    <name evidence="1" type="ORF">OWV82_024525</name>
</gene>
<comment type="caution">
    <text evidence="1">The sequence shown here is derived from an EMBL/GenBank/DDBJ whole genome shotgun (WGS) entry which is preliminary data.</text>
</comment>
<reference evidence="1 2" key="1">
    <citation type="journal article" date="2023" name="Science">
        <title>Complex scaffold remodeling in plant triterpene biosynthesis.</title>
        <authorList>
            <person name="De La Pena R."/>
            <person name="Hodgson H."/>
            <person name="Liu J.C."/>
            <person name="Stephenson M.J."/>
            <person name="Martin A.C."/>
            <person name="Owen C."/>
            <person name="Harkess A."/>
            <person name="Leebens-Mack J."/>
            <person name="Jimenez L.E."/>
            <person name="Osbourn A."/>
            <person name="Sattely E.S."/>
        </authorList>
    </citation>
    <scope>NUCLEOTIDE SEQUENCE [LARGE SCALE GENOMIC DNA]</scope>
    <source>
        <strain evidence="2">cv. JPN11</strain>
        <tissue evidence="1">Leaf</tissue>
    </source>
</reference>